<reference evidence="9" key="1">
    <citation type="journal article" date="2016" name="Proc. Natl. Acad. Sci. U.S.A.">
        <title>Chromosome-level assembly of Arabidopsis thaliana Ler reveals the extent of translocation and inversion polymorphisms.</title>
        <authorList>
            <person name="Zapata L."/>
            <person name="Ding J."/>
            <person name="Willing E.M."/>
            <person name="Hartwig B."/>
            <person name="Bezdan D."/>
            <person name="Jiao W.B."/>
            <person name="Patel V."/>
            <person name="Velikkakam James G."/>
            <person name="Koornneef M."/>
            <person name="Ossowski S."/>
            <person name="Schneeberger K."/>
        </authorList>
    </citation>
    <scope>NUCLEOTIDE SEQUENCE [LARGE SCALE GENOMIC DNA]</scope>
    <source>
        <strain evidence="9">cv. Landsberg erecta</strain>
    </source>
</reference>
<feature type="coiled-coil region" evidence="6">
    <location>
        <begin position="181"/>
        <end position="208"/>
    </location>
</feature>
<evidence type="ECO:0000256" key="4">
    <source>
        <dbReference type="ARBA" id="ARBA00022989"/>
    </source>
</evidence>
<evidence type="ECO:0000313" key="9">
    <source>
        <dbReference type="Proteomes" id="UP000078284"/>
    </source>
</evidence>
<keyword evidence="4 7" id="KW-1133">Transmembrane helix</keyword>
<evidence type="ECO:0000256" key="7">
    <source>
        <dbReference type="SAM" id="Phobius"/>
    </source>
</evidence>
<evidence type="ECO:0000256" key="1">
    <source>
        <dbReference type="ARBA" id="ARBA00004141"/>
    </source>
</evidence>
<evidence type="ECO:0000313" key="8">
    <source>
        <dbReference type="EMBL" id="OAP03270.1"/>
    </source>
</evidence>
<comment type="similarity">
    <text evidence="2">Belongs to the UPF0496 family.</text>
</comment>
<comment type="subcellular location">
    <subcellularLocation>
        <location evidence="1">Membrane</location>
        <topology evidence="1">Multi-pass membrane protein</topology>
    </subcellularLocation>
</comment>
<keyword evidence="3 7" id="KW-0812">Transmembrane</keyword>
<name>A0A178VA98_ARATH</name>
<dbReference type="PANTHER" id="PTHR31113:SF13">
    <property type="entry name" value="(RAPE) HYPOTHETICAL PROTEIN"/>
    <property type="match status" value="1"/>
</dbReference>
<dbReference type="GO" id="GO:0016020">
    <property type="term" value="C:membrane"/>
    <property type="evidence" value="ECO:0007669"/>
    <property type="project" value="UniProtKB-SubCell"/>
</dbReference>
<proteinExistence type="inferred from homology"/>
<dbReference type="Pfam" id="PF05055">
    <property type="entry name" value="DUF677"/>
    <property type="match status" value="1"/>
</dbReference>
<dbReference type="ExpressionAtlas" id="A0A178VA98">
    <property type="expression patterns" value="differential"/>
</dbReference>
<protein>
    <submittedName>
        <fullName evidence="8">Uncharacterized protein</fullName>
    </submittedName>
</protein>
<accession>A0A178VA98</accession>
<sequence>MVLSKENMLKYSAHLRAYKSACGDHPELKSFDSELQQKTSNLINSFTSDAKTGLVPLPQHAAYKEFTKHLAEVNQQVSDYIIRYGEVVWENSTLRSLVETYFESAKKTLDIAENVTEYVDEAKRGERYIVAAVAQFEKDKENDVGKKTKRYENTLRELKKFEAMGNPFDGDKFTTLFKLMHKEQESLLERVKETKEKLGEELKNIGMEISSLKKWSIISNVLFIGAFVAVAVGSMVLLCTGVGACVGVAGLLSLPLIAIGWVGVHTILENKIQAREKQEEALKKAHRIANEMDKGMETDKVDMNSISGKVRALKSKITSMLNAVKDATEDGANEVDTKQVMETLTGDVVELTEDIKAVGDDVAKYSKMIEETSYHVLQKITGSGK</sequence>
<dbReference type="Proteomes" id="UP000078284">
    <property type="component" value="Chromosome 3"/>
</dbReference>
<feature type="transmembrane region" description="Helical" evidence="7">
    <location>
        <begin position="217"/>
        <end position="238"/>
    </location>
</feature>
<organism evidence="8 9">
    <name type="scientific">Arabidopsis thaliana</name>
    <name type="common">Mouse-ear cress</name>
    <dbReference type="NCBI Taxonomy" id="3702"/>
    <lineage>
        <taxon>Eukaryota</taxon>
        <taxon>Viridiplantae</taxon>
        <taxon>Streptophyta</taxon>
        <taxon>Embryophyta</taxon>
        <taxon>Tracheophyta</taxon>
        <taxon>Spermatophyta</taxon>
        <taxon>Magnoliopsida</taxon>
        <taxon>eudicotyledons</taxon>
        <taxon>Gunneridae</taxon>
        <taxon>Pentapetalae</taxon>
        <taxon>rosids</taxon>
        <taxon>malvids</taxon>
        <taxon>Brassicales</taxon>
        <taxon>Brassicaceae</taxon>
        <taxon>Camelineae</taxon>
        <taxon>Arabidopsis</taxon>
    </lineage>
</organism>
<dbReference type="EMBL" id="LUHQ01000003">
    <property type="protein sequence ID" value="OAP03270.1"/>
    <property type="molecule type" value="Genomic_DNA"/>
</dbReference>
<comment type="caution">
    <text evidence="8">The sequence shown here is derived from an EMBL/GenBank/DDBJ whole genome shotgun (WGS) entry which is preliminary data.</text>
</comment>
<evidence type="ECO:0000256" key="6">
    <source>
        <dbReference type="SAM" id="Coils"/>
    </source>
</evidence>
<evidence type="ECO:0000256" key="2">
    <source>
        <dbReference type="ARBA" id="ARBA00009074"/>
    </source>
</evidence>
<gene>
    <name evidence="8" type="ordered locus">AXX17_At3g30860</name>
</gene>
<dbReference type="PANTHER" id="PTHR31113">
    <property type="entry name" value="UPF0496 PROTEIN 3-RELATED"/>
    <property type="match status" value="1"/>
</dbReference>
<evidence type="ECO:0000256" key="3">
    <source>
        <dbReference type="ARBA" id="ARBA00022692"/>
    </source>
</evidence>
<dbReference type="Gene3D" id="1.20.1170.10">
    <property type="match status" value="1"/>
</dbReference>
<evidence type="ECO:0000256" key="5">
    <source>
        <dbReference type="ARBA" id="ARBA00023136"/>
    </source>
</evidence>
<feature type="transmembrane region" description="Helical" evidence="7">
    <location>
        <begin position="244"/>
        <end position="268"/>
    </location>
</feature>
<dbReference type="InterPro" id="IPR007749">
    <property type="entry name" value="DUF677"/>
</dbReference>
<keyword evidence="6" id="KW-0175">Coiled coil</keyword>
<keyword evidence="5 7" id="KW-0472">Membrane</keyword>
<dbReference type="AlphaFoldDB" id="A0A178VA98"/>